<feature type="compositionally biased region" description="Polar residues" evidence="1">
    <location>
        <begin position="85"/>
        <end position="94"/>
    </location>
</feature>
<dbReference type="OrthoDB" id="273070at2759"/>
<feature type="region of interest" description="Disordered" evidence="1">
    <location>
        <begin position="206"/>
        <end position="292"/>
    </location>
</feature>
<evidence type="ECO:0000256" key="1">
    <source>
        <dbReference type="SAM" id="MobiDB-lite"/>
    </source>
</evidence>
<dbReference type="GO" id="GO:0000492">
    <property type="term" value="P:box C/D snoRNP assembly"/>
    <property type="evidence" value="ECO:0007669"/>
    <property type="project" value="TreeGrafter"/>
</dbReference>
<evidence type="ECO:0000313" key="3">
    <source>
        <dbReference type="EMBL" id="KAE9411018.1"/>
    </source>
</evidence>
<dbReference type="InterPro" id="IPR039136">
    <property type="entry name" value="NUFIP1-like"/>
</dbReference>
<feature type="compositionally biased region" description="Pro residues" evidence="1">
    <location>
        <begin position="271"/>
        <end position="282"/>
    </location>
</feature>
<accession>A0A6A4IQH5</accession>
<feature type="compositionally biased region" description="Basic and acidic residues" evidence="1">
    <location>
        <begin position="132"/>
        <end position="142"/>
    </location>
</feature>
<evidence type="ECO:0000259" key="2">
    <source>
        <dbReference type="Pfam" id="PF10453"/>
    </source>
</evidence>
<reference evidence="3" key="1">
    <citation type="journal article" date="2019" name="Environ. Microbiol.">
        <title>Fungal ecological strategies reflected in gene transcription - a case study of two litter decomposers.</title>
        <authorList>
            <person name="Barbi F."/>
            <person name="Kohler A."/>
            <person name="Barry K."/>
            <person name="Baskaran P."/>
            <person name="Daum C."/>
            <person name="Fauchery L."/>
            <person name="Ihrmark K."/>
            <person name="Kuo A."/>
            <person name="LaButti K."/>
            <person name="Lipzen A."/>
            <person name="Morin E."/>
            <person name="Grigoriev I.V."/>
            <person name="Henrissat B."/>
            <person name="Lindahl B."/>
            <person name="Martin F."/>
        </authorList>
    </citation>
    <scope>NUCLEOTIDE SEQUENCE</scope>
    <source>
        <strain evidence="3">JB14</strain>
    </source>
</reference>
<evidence type="ECO:0000313" key="4">
    <source>
        <dbReference type="Proteomes" id="UP000799118"/>
    </source>
</evidence>
<dbReference type="EMBL" id="ML769384">
    <property type="protein sequence ID" value="KAE9411018.1"/>
    <property type="molecule type" value="Genomic_DNA"/>
</dbReference>
<proteinExistence type="predicted"/>
<sequence length="352" mass="38504">MDPPPFLPPRPASNVQPSQAAALALRSALTNPYSQSYSSHYAQAYMQQYAQATNAQGYTLSPTYNPNAYQQNYPQPAPVAGPSFSRAQQNQNSGGVRLQGFGQANSTWYQPGHVRCNHEGCTFSGSAKSWQKKPEWDADPSLKGKPIPIQGTNLVLNSPDAIQSWIEERKKRWPSRTLIEEKKRKFDEASARGELSVEALGLFSKRRRKVQDSENSGWRGRGSRGRGRGGASGSVADRPASETSVQPKKTADATDGSSSDSDDEPEVLSSKPPPQSDIPPLQPKKAPQNPFAPRTSLLRNLLLPEIQMTVSNLSQAIRFLVDNEFLDGVELKPGEANEKLIQVVDSETTEAS</sequence>
<feature type="domain" description="FMR1-interacting protein 1 conserved" evidence="2">
    <location>
        <begin position="143"/>
        <end position="194"/>
    </location>
</feature>
<dbReference type="Proteomes" id="UP000799118">
    <property type="component" value="Unassembled WGS sequence"/>
</dbReference>
<dbReference type="GO" id="GO:0003723">
    <property type="term" value="F:RNA binding"/>
    <property type="evidence" value="ECO:0007669"/>
    <property type="project" value="InterPro"/>
</dbReference>
<dbReference type="AlphaFoldDB" id="A0A6A4IQH5"/>
<protein>
    <recommendedName>
        <fullName evidence="2">FMR1-interacting protein 1 conserved domain-containing protein</fullName>
    </recommendedName>
</protein>
<organism evidence="3 4">
    <name type="scientific">Gymnopus androsaceus JB14</name>
    <dbReference type="NCBI Taxonomy" id="1447944"/>
    <lineage>
        <taxon>Eukaryota</taxon>
        <taxon>Fungi</taxon>
        <taxon>Dikarya</taxon>
        <taxon>Basidiomycota</taxon>
        <taxon>Agaricomycotina</taxon>
        <taxon>Agaricomycetes</taxon>
        <taxon>Agaricomycetidae</taxon>
        <taxon>Agaricales</taxon>
        <taxon>Marasmiineae</taxon>
        <taxon>Omphalotaceae</taxon>
        <taxon>Gymnopus</taxon>
    </lineage>
</organism>
<dbReference type="InterPro" id="IPR019496">
    <property type="entry name" value="NUFIP1_cons_dom"/>
</dbReference>
<keyword evidence="4" id="KW-1185">Reference proteome</keyword>
<dbReference type="PANTHER" id="PTHR13309">
    <property type="entry name" value="NUCLEAR FRAGILE X MENTAL RETARDATION PROTEIN INTERACTING PROTEIN 1"/>
    <property type="match status" value="1"/>
</dbReference>
<gene>
    <name evidence="3" type="ORF">BT96DRAFT_1054001</name>
</gene>
<dbReference type="Pfam" id="PF10453">
    <property type="entry name" value="NUFIP1"/>
    <property type="match status" value="1"/>
</dbReference>
<dbReference type="PANTHER" id="PTHR13309:SF0">
    <property type="entry name" value="FMR1-INTERACTING PROTEIN NUFIP1"/>
    <property type="match status" value="1"/>
</dbReference>
<feature type="region of interest" description="Disordered" evidence="1">
    <location>
        <begin position="73"/>
        <end position="99"/>
    </location>
</feature>
<name>A0A6A4IQH5_9AGAR</name>
<feature type="region of interest" description="Disordered" evidence="1">
    <location>
        <begin position="126"/>
        <end position="145"/>
    </location>
</feature>
<dbReference type="GO" id="GO:0005634">
    <property type="term" value="C:nucleus"/>
    <property type="evidence" value="ECO:0007669"/>
    <property type="project" value="TreeGrafter"/>
</dbReference>